<sequence>MAAVPGNRLSSGSPVPSISSHASPMTNIPSVPLYRIGMTASDSPVRQNILSKRLEGYTPYQWVMAIEPPLTLRPNNLQIAIENAQNALQSYTPSYSTYLRDSGFQRLERGYQQGYHQGYTREVRQTEAAGEKKAFCPYLKFKGSCKFSNYRCTYSHDYRLLEQTQLVAISHEKPSFRLAGACTSETRVENIASTLVANQDRDRTPTLMIENSVKDVLAVEVNSFAPAVTTREVPNSVDISASRSPTTAAKATAPRQVIALSPPIEAVRPLGTSTAVIIFGQDTIAAEDSIAVTPTITGSIRGSPSEQAFTGDLSPRSTSVQASRPASVLAPACLAVALIPKLDHLPALDSGFTCTPVSTSSPGSPAVAETSRLVSIAHEMGDQLQFRPHHLAIGPPSKENTVPNDNQGNGKGASDWEEAPAGQVYCPYKPIAHTKGQILRITDPQRVLTQQQLTVWDRGARRRVPRINIRELRFEATFGKVADDLLRKAINNDKLSRSVTLLSVADGSELTDEGLFDLSHRVKNLRVLILNGASRITDAAVVALCVNLRSLEYLEITGTRKCPGMLSSAVLRMMRRSPSVGAGLKEIILKNQAISAKEASALSMMRPTLALILSQGSSPMEEPKTIRWSAGESVPLDGA</sequence>
<evidence type="ECO:0000256" key="1">
    <source>
        <dbReference type="PROSITE-ProRule" id="PRU00723"/>
    </source>
</evidence>
<comment type="caution">
    <text evidence="4">The sequence shown here is derived from an EMBL/GenBank/DDBJ whole genome shotgun (WGS) entry which is preliminary data.</text>
</comment>
<evidence type="ECO:0000259" key="3">
    <source>
        <dbReference type="PROSITE" id="PS50103"/>
    </source>
</evidence>
<dbReference type="PROSITE" id="PS50103">
    <property type="entry name" value="ZF_C3H1"/>
    <property type="match status" value="1"/>
</dbReference>
<dbReference type="SUPFAM" id="SSF52047">
    <property type="entry name" value="RNI-like"/>
    <property type="match status" value="1"/>
</dbReference>
<dbReference type="Gene3D" id="3.80.10.10">
    <property type="entry name" value="Ribonuclease Inhibitor"/>
    <property type="match status" value="1"/>
</dbReference>
<name>A0AAV9WEL5_9PEZI</name>
<keyword evidence="5" id="KW-1185">Reference proteome</keyword>
<proteinExistence type="predicted"/>
<feature type="compositionally biased region" description="Low complexity" evidence="2">
    <location>
        <begin position="10"/>
        <end position="23"/>
    </location>
</feature>
<dbReference type="EMBL" id="JAVHJL010000004">
    <property type="protein sequence ID" value="KAK6505844.1"/>
    <property type="molecule type" value="Genomic_DNA"/>
</dbReference>
<evidence type="ECO:0000313" key="5">
    <source>
        <dbReference type="Proteomes" id="UP001370758"/>
    </source>
</evidence>
<feature type="compositionally biased region" description="Polar residues" evidence="2">
    <location>
        <begin position="398"/>
        <end position="408"/>
    </location>
</feature>
<dbReference type="InterPro" id="IPR000571">
    <property type="entry name" value="Znf_CCCH"/>
</dbReference>
<feature type="region of interest" description="Disordered" evidence="2">
    <location>
        <begin position="1"/>
        <end position="23"/>
    </location>
</feature>
<protein>
    <recommendedName>
        <fullName evidence="3">C3H1-type domain-containing protein</fullName>
    </recommendedName>
</protein>
<dbReference type="InterPro" id="IPR032675">
    <property type="entry name" value="LRR_dom_sf"/>
</dbReference>
<feature type="domain" description="C3H1-type" evidence="3">
    <location>
        <begin position="130"/>
        <end position="159"/>
    </location>
</feature>
<feature type="region of interest" description="Disordered" evidence="2">
    <location>
        <begin position="394"/>
        <end position="413"/>
    </location>
</feature>
<organism evidence="4 5">
    <name type="scientific">Arthrobotrys musiformis</name>
    <dbReference type="NCBI Taxonomy" id="47236"/>
    <lineage>
        <taxon>Eukaryota</taxon>
        <taxon>Fungi</taxon>
        <taxon>Dikarya</taxon>
        <taxon>Ascomycota</taxon>
        <taxon>Pezizomycotina</taxon>
        <taxon>Orbiliomycetes</taxon>
        <taxon>Orbiliales</taxon>
        <taxon>Orbiliaceae</taxon>
        <taxon>Arthrobotrys</taxon>
    </lineage>
</organism>
<dbReference type="Proteomes" id="UP001370758">
    <property type="component" value="Unassembled WGS sequence"/>
</dbReference>
<keyword evidence="1" id="KW-0479">Metal-binding</keyword>
<dbReference type="GO" id="GO:0008270">
    <property type="term" value="F:zinc ion binding"/>
    <property type="evidence" value="ECO:0007669"/>
    <property type="project" value="UniProtKB-KW"/>
</dbReference>
<evidence type="ECO:0000256" key="2">
    <source>
        <dbReference type="SAM" id="MobiDB-lite"/>
    </source>
</evidence>
<accession>A0AAV9WEL5</accession>
<feature type="zinc finger region" description="C3H1-type" evidence="1">
    <location>
        <begin position="130"/>
        <end position="159"/>
    </location>
</feature>
<reference evidence="4 5" key="1">
    <citation type="submission" date="2023-08" db="EMBL/GenBank/DDBJ databases">
        <authorList>
            <person name="Palmer J.M."/>
        </authorList>
    </citation>
    <scope>NUCLEOTIDE SEQUENCE [LARGE SCALE GENOMIC DNA]</scope>
    <source>
        <strain evidence="4 5">TWF481</strain>
    </source>
</reference>
<keyword evidence="1" id="KW-0863">Zinc-finger</keyword>
<keyword evidence="1" id="KW-0862">Zinc</keyword>
<dbReference type="AlphaFoldDB" id="A0AAV9WEL5"/>
<evidence type="ECO:0000313" key="4">
    <source>
        <dbReference type="EMBL" id="KAK6505844.1"/>
    </source>
</evidence>
<gene>
    <name evidence="4" type="ORF">TWF481_007734</name>
</gene>
<feature type="region of interest" description="Disordered" evidence="2">
    <location>
        <begin position="620"/>
        <end position="639"/>
    </location>
</feature>